<evidence type="ECO:0000256" key="3">
    <source>
        <dbReference type="ARBA" id="ARBA00022691"/>
    </source>
</evidence>
<comment type="pathway">
    <text evidence="1">Secondary metabolite biosynthesis.</text>
</comment>
<dbReference type="Gene3D" id="3.40.50.150">
    <property type="entry name" value="Vaccinia Virus protein VP39"/>
    <property type="match status" value="1"/>
</dbReference>
<evidence type="ECO:0000256" key="2">
    <source>
        <dbReference type="ARBA" id="ARBA00022679"/>
    </source>
</evidence>
<dbReference type="EMBL" id="MU005592">
    <property type="protein sequence ID" value="KAF2681272.1"/>
    <property type="molecule type" value="Genomic_DNA"/>
</dbReference>
<dbReference type="SUPFAM" id="SSF53335">
    <property type="entry name" value="S-adenosyl-L-methionine-dependent methyltransferases"/>
    <property type="match status" value="1"/>
</dbReference>
<sequence>MTDETNSTTKTAAVAEKSPFAAVGSRHKSVAWYTPTLQNLPSQTKELLKNYSQIPEAGIEAHIHSVRDQAWEIWPYPCIGQFRFLTLALPNTPSYHTITSRLKTSPTAKFLDLGCCFGQDLRALAADGVKGENLVGVELHGEFHDLGHKLFRDGGEGDGEGGEGTAGALRPLVGSIDVLQASAFLHLFTWERQLDAGATIVKLMKREPEALVVGTQVGSKKPGLYEQGRMYLHDVESFGRLWKEIGERTGSEWRVEAVLAQDPRDRKPWDDGSVGKLNFEVTRVR</sequence>
<accession>A0A6G1ISR2</accession>
<dbReference type="Proteomes" id="UP000799291">
    <property type="component" value="Unassembled WGS sequence"/>
</dbReference>
<protein>
    <recommendedName>
        <fullName evidence="7">Methyltransferase domain-containing protein</fullName>
    </recommendedName>
</protein>
<evidence type="ECO:0000313" key="6">
    <source>
        <dbReference type="Proteomes" id="UP000799291"/>
    </source>
</evidence>
<evidence type="ECO:0000256" key="4">
    <source>
        <dbReference type="ARBA" id="ARBA00038314"/>
    </source>
</evidence>
<organism evidence="5 6">
    <name type="scientific">Lentithecium fluviatile CBS 122367</name>
    <dbReference type="NCBI Taxonomy" id="1168545"/>
    <lineage>
        <taxon>Eukaryota</taxon>
        <taxon>Fungi</taxon>
        <taxon>Dikarya</taxon>
        <taxon>Ascomycota</taxon>
        <taxon>Pezizomycotina</taxon>
        <taxon>Dothideomycetes</taxon>
        <taxon>Pleosporomycetidae</taxon>
        <taxon>Pleosporales</taxon>
        <taxon>Massarineae</taxon>
        <taxon>Lentitheciaceae</taxon>
        <taxon>Lentithecium</taxon>
    </lineage>
</organism>
<dbReference type="AlphaFoldDB" id="A0A6G1ISR2"/>
<dbReference type="PANTHER" id="PTHR35897">
    <property type="entry name" value="METHYLTRANSFERASE AUSD"/>
    <property type="match status" value="1"/>
</dbReference>
<evidence type="ECO:0008006" key="7">
    <source>
        <dbReference type="Google" id="ProtNLM"/>
    </source>
</evidence>
<keyword evidence="6" id="KW-1185">Reference proteome</keyword>
<evidence type="ECO:0000256" key="1">
    <source>
        <dbReference type="ARBA" id="ARBA00005179"/>
    </source>
</evidence>
<dbReference type="PANTHER" id="PTHR35897:SF1">
    <property type="entry name" value="METHYLTRANSFERASE AUSD"/>
    <property type="match status" value="1"/>
</dbReference>
<proteinExistence type="inferred from homology"/>
<comment type="similarity">
    <text evidence="4">Belongs to the class I-like SAM-binding methyltransferase superfamily.</text>
</comment>
<evidence type="ECO:0000313" key="5">
    <source>
        <dbReference type="EMBL" id="KAF2681272.1"/>
    </source>
</evidence>
<dbReference type="InterPro" id="IPR051654">
    <property type="entry name" value="Meroterpenoid_MTases"/>
</dbReference>
<keyword evidence="3" id="KW-0949">S-adenosyl-L-methionine</keyword>
<name>A0A6G1ISR2_9PLEO</name>
<dbReference type="InterPro" id="IPR029063">
    <property type="entry name" value="SAM-dependent_MTases_sf"/>
</dbReference>
<dbReference type="GO" id="GO:0016740">
    <property type="term" value="F:transferase activity"/>
    <property type="evidence" value="ECO:0007669"/>
    <property type="project" value="UniProtKB-KW"/>
</dbReference>
<gene>
    <name evidence="5" type="ORF">K458DRAFT_479454</name>
</gene>
<reference evidence="5" key="1">
    <citation type="journal article" date="2020" name="Stud. Mycol.">
        <title>101 Dothideomycetes genomes: a test case for predicting lifestyles and emergence of pathogens.</title>
        <authorList>
            <person name="Haridas S."/>
            <person name="Albert R."/>
            <person name="Binder M."/>
            <person name="Bloem J."/>
            <person name="Labutti K."/>
            <person name="Salamov A."/>
            <person name="Andreopoulos B."/>
            <person name="Baker S."/>
            <person name="Barry K."/>
            <person name="Bills G."/>
            <person name="Bluhm B."/>
            <person name="Cannon C."/>
            <person name="Castanera R."/>
            <person name="Culley D."/>
            <person name="Daum C."/>
            <person name="Ezra D."/>
            <person name="Gonzalez J."/>
            <person name="Henrissat B."/>
            <person name="Kuo A."/>
            <person name="Liang C."/>
            <person name="Lipzen A."/>
            <person name="Lutzoni F."/>
            <person name="Magnuson J."/>
            <person name="Mondo S."/>
            <person name="Nolan M."/>
            <person name="Ohm R."/>
            <person name="Pangilinan J."/>
            <person name="Park H.-J."/>
            <person name="Ramirez L."/>
            <person name="Alfaro M."/>
            <person name="Sun H."/>
            <person name="Tritt A."/>
            <person name="Yoshinaga Y."/>
            <person name="Zwiers L.-H."/>
            <person name="Turgeon B."/>
            <person name="Goodwin S."/>
            <person name="Spatafora J."/>
            <person name="Crous P."/>
            <person name="Grigoriev I."/>
        </authorList>
    </citation>
    <scope>NUCLEOTIDE SEQUENCE</scope>
    <source>
        <strain evidence="5">CBS 122367</strain>
    </source>
</reference>
<dbReference type="OrthoDB" id="2094832at2759"/>
<keyword evidence="2" id="KW-0808">Transferase</keyword>